<feature type="domain" description="S-adenosylmethionine-dependent methyltransferase" evidence="4">
    <location>
        <begin position="121"/>
        <end position="284"/>
    </location>
</feature>
<dbReference type="InterPro" id="IPR029063">
    <property type="entry name" value="SAM-dependent_MTases_sf"/>
</dbReference>
<dbReference type="PANTHER" id="PTHR43042:SF3">
    <property type="entry name" value="RIBOSOMAL RNA LARGE SUBUNIT METHYLTRANSFERASE YWBD-RELATED"/>
    <property type="match status" value="1"/>
</dbReference>
<keyword evidence="6" id="KW-1185">Reference proteome</keyword>
<organism evidence="5 6">
    <name type="scientific">Desulfoluna butyratoxydans</name>
    <dbReference type="NCBI Taxonomy" id="231438"/>
    <lineage>
        <taxon>Bacteria</taxon>
        <taxon>Pseudomonadati</taxon>
        <taxon>Thermodesulfobacteriota</taxon>
        <taxon>Desulfobacteria</taxon>
        <taxon>Desulfobacterales</taxon>
        <taxon>Desulfolunaceae</taxon>
        <taxon>Desulfoluna</taxon>
    </lineage>
</organism>
<dbReference type="GO" id="GO:0032259">
    <property type="term" value="P:methylation"/>
    <property type="evidence" value="ECO:0007669"/>
    <property type="project" value="UniProtKB-KW"/>
</dbReference>
<dbReference type="Gene3D" id="3.30.750.80">
    <property type="entry name" value="RNA methyltransferase domain (HRMD) like"/>
    <property type="match status" value="1"/>
</dbReference>
<name>A0A4U8YI53_9BACT</name>
<gene>
    <name evidence="5" type="ORF">MSL71_6320</name>
</gene>
<keyword evidence="1 5" id="KW-0489">Methyltransferase</keyword>
<accession>A0A4U8YI53</accession>
<evidence type="ECO:0000313" key="6">
    <source>
        <dbReference type="Proteomes" id="UP000507962"/>
    </source>
</evidence>
<keyword evidence="3" id="KW-0949">S-adenosyl-L-methionine</keyword>
<evidence type="ECO:0000256" key="1">
    <source>
        <dbReference type="ARBA" id="ARBA00022603"/>
    </source>
</evidence>
<proteinExistence type="predicted"/>
<reference evidence="5 6" key="1">
    <citation type="submission" date="2019-03" db="EMBL/GenBank/DDBJ databases">
        <authorList>
            <person name="Nijsse B."/>
        </authorList>
    </citation>
    <scope>NUCLEOTIDE SEQUENCE [LARGE SCALE GENOMIC DNA]</scope>
    <source>
        <strain evidence="5">Desulfoluna butyratoxydans MSL71</strain>
    </source>
</reference>
<evidence type="ECO:0000313" key="5">
    <source>
        <dbReference type="EMBL" id="VFQ43010.1"/>
    </source>
</evidence>
<sequence length="320" mass="36861">MDPIMENKYLRQGEMLANKAKKKFKHLKKRFAKQGIEVFRIYDWDIPEIRAVVDWYAGHLVVGEYTRAQSTPEWLPMMGQALADAFDVPMEKVHLKQRKAGRQNGKRYERIDHTDAKIIMGERDLKFYVNPCDYVDTGLFSDHRNTRLMVREMAEGKHFLNLYCYTGAFTCYAAKGGAATTTSVDRSETAVNWVKENLELNGLSSEDHEVIQKHTPEFLEIAKKEGRTFDLAVVDPPSYSTTMTTGEAFDIDKDHPWLLNAVVAIMKPGSTIFFSTNHQDFTPKLDVLPVTDFEEITHTTIPEDYISKRKTIHRCWKITV</sequence>
<dbReference type="Pfam" id="PF10672">
    <property type="entry name" value="Methyltrans_SAM"/>
    <property type="match status" value="1"/>
</dbReference>
<dbReference type="AlphaFoldDB" id="A0A4U8YI53"/>
<evidence type="ECO:0000256" key="3">
    <source>
        <dbReference type="ARBA" id="ARBA00022691"/>
    </source>
</evidence>
<dbReference type="InterPro" id="IPR019614">
    <property type="entry name" value="SAM-dep_methyl-trfase"/>
</dbReference>
<dbReference type="SUPFAM" id="SSF53335">
    <property type="entry name" value="S-adenosyl-L-methionine-dependent methyltransferases"/>
    <property type="match status" value="1"/>
</dbReference>
<dbReference type="GO" id="GO:0008168">
    <property type="term" value="F:methyltransferase activity"/>
    <property type="evidence" value="ECO:0007669"/>
    <property type="project" value="UniProtKB-KW"/>
</dbReference>
<evidence type="ECO:0000259" key="4">
    <source>
        <dbReference type="Pfam" id="PF10672"/>
    </source>
</evidence>
<dbReference type="CDD" id="cd02440">
    <property type="entry name" value="AdoMet_MTases"/>
    <property type="match status" value="1"/>
</dbReference>
<dbReference type="Gene3D" id="3.40.50.150">
    <property type="entry name" value="Vaccinia Virus protein VP39"/>
    <property type="match status" value="1"/>
</dbReference>
<dbReference type="Proteomes" id="UP000507962">
    <property type="component" value="Unassembled WGS sequence"/>
</dbReference>
<keyword evidence="2 5" id="KW-0808">Transferase</keyword>
<dbReference type="EMBL" id="CAADHO010000001">
    <property type="protein sequence ID" value="VFQ43010.1"/>
    <property type="molecule type" value="Genomic_DNA"/>
</dbReference>
<protein>
    <submittedName>
        <fullName evidence="5">S-adenosyl-l-methionine-dependent methyltransferase</fullName>
    </submittedName>
</protein>
<evidence type="ECO:0000256" key="2">
    <source>
        <dbReference type="ARBA" id="ARBA00022679"/>
    </source>
</evidence>
<dbReference type="PANTHER" id="PTHR43042">
    <property type="entry name" value="SAM-DEPENDENT METHYLTRANSFERASE"/>
    <property type="match status" value="1"/>
</dbReference>